<proteinExistence type="predicted"/>
<feature type="region of interest" description="Disordered" evidence="1">
    <location>
        <begin position="1"/>
        <end position="56"/>
    </location>
</feature>
<protein>
    <submittedName>
        <fullName evidence="2">Uncharacterized protein</fullName>
    </submittedName>
</protein>
<reference evidence="2" key="1">
    <citation type="submission" date="2020-02" db="EMBL/GenBank/DDBJ databases">
        <authorList>
            <person name="Meier V. D."/>
        </authorList>
    </citation>
    <scope>NUCLEOTIDE SEQUENCE</scope>
    <source>
        <strain evidence="2">AVDCRST_MAG06</strain>
    </source>
</reference>
<gene>
    <name evidence="2" type="ORF">AVDCRST_MAG06-2728</name>
</gene>
<feature type="non-terminal residue" evidence="2">
    <location>
        <position position="109"/>
    </location>
</feature>
<feature type="non-terminal residue" evidence="2">
    <location>
        <position position="1"/>
    </location>
</feature>
<feature type="compositionally biased region" description="Basic and acidic residues" evidence="1">
    <location>
        <begin position="1"/>
        <end position="18"/>
    </location>
</feature>
<evidence type="ECO:0000313" key="2">
    <source>
        <dbReference type="EMBL" id="CAA9408937.1"/>
    </source>
</evidence>
<name>A0A6J4P8G2_9ACTN</name>
<accession>A0A6J4P8G2</accession>
<feature type="compositionally biased region" description="Basic and acidic residues" evidence="1">
    <location>
        <begin position="38"/>
        <end position="56"/>
    </location>
</feature>
<organism evidence="2">
    <name type="scientific">uncultured Nocardioides sp</name>
    <dbReference type="NCBI Taxonomy" id="198441"/>
    <lineage>
        <taxon>Bacteria</taxon>
        <taxon>Bacillati</taxon>
        <taxon>Actinomycetota</taxon>
        <taxon>Actinomycetes</taxon>
        <taxon>Propionibacteriales</taxon>
        <taxon>Nocardioidaceae</taxon>
        <taxon>Nocardioides</taxon>
        <taxon>environmental samples</taxon>
    </lineage>
</organism>
<dbReference type="AlphaFoldDB" id="A0A6J4P8G2"/>
<sequence length="109" mass="12099">ERAAEAHGHQPHPQHVDAQRGGGHLVVARGLDVLPGPRVHEGDDARQGEHEDRRRDPDVHVAALGVLQHPQRVLGEDRHVEPLGTTQDVEVLHHQQEHLGEGEGREREV</sequence>
<dbReference type="EMBL" id="CADCUP010000180">
    <property type="protein sequence ID" value="CAA9408937.1"/>
    <property type="molecule type" value="Genomic_DNA"/>
</dbReference>
<evidence type="ECO:0000256" key="1">
    <source>
        <dbReference type="SAM" id="MobiDB-lite"/>
    </source>
</evidence>